<evidence type="ECO:0000256" key="4">
    <source>
        <dbReference type="ARBA" id="ARBA00022989"/>
    </source>
</evidence>
<keyword evidence="2" id="KW-1003">Cell membrane</keyword>
<organism evidence="7 8">
    <name type="scientific">Anaerocolumna aminovalerica</name>
    <dbReference type="NCBI Taxonomy" id="1527"/>
    <lineage>
        <taxon>Bacteria</taxon>
        <taxon>Bacillati</taxon>
        <taxon>Bacillota</taxon>
        <taxon>Clostridia</taxon>
        <taxon>Lachnospirales</taxon>
        <taxon>Lachnospiraceae</taxon>
        <taxon>Anaerocolumna</taxon>
    </lineage>
</organism>
<evidence type="ECO:0000256" key="6">
    <source>
        <dbReference type="SAM" id="Phobius"/>
    </source>
</evidence>
<evidence type="ECO:0000256" key="2">
    <source>
        <dbReference type="ARBA" id="ARBA00022475"/>
    </source>
</evidence>
<reference evidence="7 8" key="1">
    <citation type="submission" date="2016-10" db="EMBL/GenBank/DDBJ databases">
        <authorList>
            <person name="de Groot N.N."/>
        </authorList>
    </citation>
    <scope>NUCLEOTIDE SEQUENCE [LARGE SCALE GENOMIC DNA]</scope>
    <source>
        <strain evidence="7 8">DSM 1283</strain>
    </source>
</reference>
<name>A0A1I5CMC6_9FIRM</name>
<evidence type="ECO:0000256" key="5">
    <source>
        <dbReference type="ARBA" id="ARBA00023136"/>
    </source>
</evidence>
<evidence type="ECO:0000313" key="7">
    <source>
        <dbReference type="EMBL" id="SFN88118.1"/>
    </source>
</evidence>
<comment type="subcellular location">
    <subcellularLocation>
        <location evidence="1">Cell membrane</location>
    </subcellularLocation>
</comment>
<protein>
    <submittedName>
        <fullName evidence="7">Sodium pump decarboxylases, gamma subunit</fullName>
    </submittedName>
</protein>
<keyword evidence="3 6" id="KW-0812">Transmembrane</keyword>
<proteinExistence type="predicted"/>
<keyword evidence="8" id="KW-1185">Reference proteome</keyword>
<dbReference type="AlphaFoldDB" id="A0A1I5CMC6"/>
<dbReference type="Pfam" id="PF04277">
    <property type="entry name" value="OAD_gamma"/>
    <property type="match status" value="1"/>
</dbReference>
<dbReference type="GO" id="GO:0036376">
    <property type="term" value="P:sodium ion export across plasma membrane"/>
    <property type="evidence" value="ECO:0007669"/>
    <property type="project" value="InterPro"/>
</dbReference>
<feature type="transmembrane region" description="Helical" evidence="6">
    <location>
        <begin position="26"/>
        <end position="51"/>
    </location>
</feature>
<evidence type="ECO:0000256" key="3">
    <source>
        <dbReference type="ARBA" id="ARBA00022692"/>
    </source>
</evidence>
<accession>A0A1I5CMC6</accession>
<dbReference type="STRING" id="1527.SAMN04489757_103151"/>
<keyword evidence="5 6" id="KW-0472">Membrane</keyword>
<dbReference type="OrthoDB" id="1912660at2"/>
<dbReference type="EMBL" id="FOWD01000003">
    <property type="protein sequence ID" value="SFN88118.1"/>
    <property type="molecule type" value="Genomic_DNA"/>
</dbReference>
<dbReference type="InterPro" id="IPR005899">
    <property type="entry name" value="Na_pump_deCOase"/>
</dbReference>
<dbReference type="Proteomes" id="UP000198806">
    <property type="component" value="Unassembled WGS sequence"/>
</dbReference>
<evidence type="ECO:0000256" key="1">
    <source>
        <dbReference type="ARBA" id="ARBA00004236"/>
    </source>
</evidence>
<dbReference type="RefSeq" id="WP_091684266.1">
    <property type="nucleotide sequence ID" value="NZ_BAABFM010000006.1"/>
</dbReference>
<dbReference type="GO" id="GO:0005886">
    <property type="term" value="C:plasma membrane"/>
    <property type="evidence" value="ECO:0007669"/>
    <property type="project" value="UniProtKB-SubCell"/>
</dbReference>
<sequence length="134" mass="14694">MIILQQGTNIMLAAMTTTKTSLLGKALLNCVIGMGIVFVVLIFISYIISLLKHVPKLLDKFSNNNKSNNLETQKESAIDYEITGEETENPVEISLTDNTELVAVITAAIMASMGNDVPKDGLIVRSIRKINRSR</sequence>
<gene>
    <name evidence="7" type="ORF">SAMN04489757_103151</name>
</gene>
<evidence type="ECO:0000313" key="8">
    <source>
        <dbReference type="Proteomes" id="UP000198806"/>
    </source>
</evidence>
<keyword evidence="4 6" id="KW-1133">Transmembrane helix</keyword>
<dbReference type="GO" id="GO:0015081">
    <property type="term" value="F:sodium ion transmembrane transporter activity"/>
    <property type="evidence" value="ECO:0007669"/>
    <property type="project" value="InterPro"/>
</dbReference>